<evidence type="ECO:0000313" key="2">
    <source>
        <dbReference type="EMBL" id="CAX23006.1"/>
    </source>
</evidence>
<dbReference type="GeneID" id="72988514"/>
<dbReference type="HOGENOM" id="CLU_1872987_0_0_5"/>
<dbReference type="AlphaFoldDB" id="C7CFT0"/>
<accession>C7CFT0</accession>
<dbReference type="EMBL" id="FP103042">
    <property type="protein sequence ID" value="CAX23006.1"/>
    <property type="molecule type" value="Genomic_DNA"/>
</dbReference>
<gene>
    <name evidence="2" type="ORF">METD_I1399</name>
</gene>
<dbReference type="RefSeq" id="WP_015821536.1">
    <property type="nucleotide sequence ID" value="NC_012988.1"/>
</dbReference>
<dbReference type="KEGG" id="mdi:METDI1399"/>
<feature type="signal peptide" evidence="1">
    <location>
        <begin position="1"/>
        <end position="24"/>
    </location>
</feature>
<name>C7CFT0_METED</name>
<proteinExistence type="predicted"/>
<evidence type="ECO:0000256" key="1">
    <source>
        <dbReference type="SAM" id="SignalP"/>
    </source>
</evidence>
<keyword evidence="1" id="KW-0732">Signal</keyword>
<feature type="chain" id="PRO_5002976423" evidence="1">
    <location>
        <begin position="25"/>
        <end position="136"/>
    </location>
</feature>
<reference evidence="3" key="1">
    <citation type="journal article" date="2009" name="PLoS ONE">
        <title>Methylobacterium genome sequences: a reference blueprint to investigate microbial metabolism of C1 compounds from natural and industrial sources.</title>
        <authorList>
            <person name="Vuilleumier S."/>
            <person name="Chistoserdova L."/>
            <person name="Lee M.-C."/>
            <person name="Bringel F."/>
            <person name="Lajus A."/>
            <person name="Zhou Y."/>
            <person name="Gourion B."/>
            <person name="Barbe V."/>
            <person name="Chang J."/>
            <person name="Cruveiller S."/>
            <person name="Dossat C."/>
            <person name="Gillett W."/>
            <person name="Gruffaz C."/>
            <person name="Haugen E."/>
            <person name="Hourcade E."/>
            <person name="Levy R."/>
            <person name="Mangenot S."/>
            <person name="Muller E."/>
            <person name="Nadalig T."/>
            <person name="Pagni M."/>
            <person name="Penny C."/>
            <person name="Peyraud R."/>
            <person name="Robinson D.G."/>
            <person name="Roche D."/>
            <person name="Rouy Z."/>
            <person name="Saenampechek C."/>
            <person name="Salvignol G."/>
            <person name="Vallenet D."/>
            <person name="Wu Z."/>
            <person name="Marx C.J."/>
            <person name="Vorholt J.A."/>
            <person name="Olson M.V."/>
            <person name="Kaul R."/>
            <person name="Weissenbach J."/>
            <person name="Medigue C."/>
            <person name="Lidstrom M.E."/>
        </authorList>
    </citation>
    <scope>NUCLEOTIDE SEQUENCE [LARGE SCALE GENOMIC DNA]</scope>
    <source>
        <strain evidence="3">DSM 6343 / CIP 106787 / DM4</strain>
    </source>
</reference>
<dbReference type="Proteomes" id="UP000008070">
    <property type="component" value="Chromosome"/>
</dbReference>
<protein>
    <submittedName>
        <fullName evidence="2">Uncharacterized protein</fullName>
    </submittedName>
</protein>
<organism evidence="2 3">
    <name type="scientific">Methylorubrum extorquens (strain DSM 6343 / CIP 106787 / DM4)</name>
    <name type="common">Methylobacterium extorquens</name>
    <dbReference type="NCBI Taxonomy" id="661410"/>
    <lineage>
        <taxon>Bacteria</taxon>
        <taxon>Pseudomonadati</taxon>
        <taxon>Pseudomonadota</taxon>
        <taxon>Alphaproteobacteria</taxon>
        <taxon>Hyphomicrobiales</taxon>
        <taxon>Methylobacteriaceae</taxon>
        <taxon>Methylorubrum</taxon>
    </lineage>
</organism>
<sequence>MATLRNMVLAAGLVALAFPALVAAAPGDDHSHAPPNGGQLKQIGAYEAELVVKGSEMTLHLVDEQERKVDAAKFSASAVVLAKGNEQRTVDLTPSGDNRLSGKIDFPVEGKIRATVTLKTPAGAAGKGRYSLDASR</sequence>
<evidence type="ECO:0000313" key="3">
    <source>
        <dbReference type="Proteomes" id="UP000008070"/>
    </source>
</evidence>